<dbReference type="PROSITE" id="PS00287">
    <property type="entry name" value="CYSTATIN"/>
    <property type="match status" value="1"/>
</dbReference>
<name>A0A8S9NNG1_BRACR</name>
<protein>
    <recommendedName>
        <fullName evidence="5">PH domain-containing protein</fullName>
    </recommendedName>
</protein>
<reference evidence="6" key="1">
    <citation type="submission" date="2019-12" db="EMBL/GenBank/DDBJ databases">
        <title>Genome sequencing and annotation of Brassica cretica.</title>
        <authorList>
            <person name="Studholme D.J."/>
            <person name="Sarris P."/>
        </authorList>
    </citation>
    <scope>NUCLEOTIDE SEQUENCE</scope>
    <source>
        <strain evidence="6">PFS-109/04</strain>
        <tissue evidence="6">Leaf</tissue>
    </source>
</reference>
<dbReference type="InterPro" id="IPR018073">
    <property type="entry name" value="Prot_inh_cystat_CS"/>
</dbReference>
<dbReference type="Gene3D" id="2.30.29.30">
    <property type="entry name" value="Pleckstrin-homology domain (PH domain)/Phosphotyrosine-binding domain (PTB)"/>
    <property type="match status" value="2"/>
</dbReference>
<proteinExistence type="predicted"/>
<sequence>MAASLAAMQRPQGGASNTVYKSGPLFISSKGLGWTSWKKRWFILTRNSLVFFKNDPSVSPQKGGEVNLTLGGIDLNSSGSVVVREDKKLLTVLFPDGRDGRAFTLKAESLEDLYEWKAALEQALAQAPNAALVYKSGPLFISSKGLGWTSWKKRWFILTRNSLVFFKNDPSVSPQKGGEVNLTLGGIDLNSSGSVVVREDKKLLTVLFPDGRDGRAFTLKAESLEDLYEWKAALEQALAQAPNAALVIGQNGIFRTEANNIIEGSFNSWRDQRPLKSSVVGRPILLALEEIDGSPSFLEKALQFLETYGTKVEGILRQSADVEEVERRVYDYEQGNTDFSPEEDPHVVGDCVKNVNLEYRRLIGAKTQVVAGTMHHLTVEVADGETKKVYEAKVLEKAWENLKKLEDFTHLRDV</sequence>
<keyword evidence="3" id="KW-0789">Thiol protease inhibitor</keyword>
<feature type="domain" description="PH" evidence="5">
    <location>
        <begin position="18"/>
        <end position="125"/>
    </location>
</feature>
<evidence type="ECO:0000259" key="5">
    <source>
        <dbReference type="PROSITE" id="PS50003"/>
    </source>
</evidence>
<dbReference type="InterPro" id="IPR000010">
    <property type="entry name" value="Cystatin_dom"/>
</dbReference>
<dbReference type="Pfam" id="PF16845">
    <property type="entry name" value="SQAPI"/>
    <property type="match status" value="1"/>
</dbReference>
<dbReference type="CDD" id="cd00821">
    <property type="entry name" value="PH"/>
    <property type="match status" value="2"/>
</dbReference>
<evidence type="ECO:0000313" key="6">
    <source>
        <dbReference type="EMBL" id="KAF3502583.1"/>
    </source>
</evidence>
<evidence type="ECO:0000256" key="3">
    <source>
        <dbReference type="ARBA" id="ARBA00022704"/>
    </source>
</evidence>
<comment type="caution">
    <text evidence="6">The sequence shown here is derived from an EMBL/GenBank/DDBJ whole genome shotgun (WGS) entry which is preliminary data.</text>
</comment>
<dbReference type="InterPro" id="IPR001849">
    <property type="entry name" value="PH_domain"/>
</dbReference>
<dbReference type="SUPFAM" id="SSF54403">
    <property type="entry name" value="Cystatin/monellin"/>
    <property type="match status" value="1"/>
</dbReference>
<dbReference type="CDD" id="cd00042">
    <property type="entry name" value="CY"/>
    <property type="match status" value="1"/>
</dbReference>
<dbReference type="InterPro" id="IPR046350">
    <property type="entry name" value="Cystatin_sf"/>
</dbReference>
<dbReference type="Pfam" id="PF00169">
    <property type="entry name" value="PH"/>
    <property type="match status" value="2"/>
</dbReference>
<dbReference type="EMBL" id="QGKX02001621">
    <property type="protein sequence ID" value="KAF3502583.1"/>
    <property type="molecule type" value="Genomic_DNA"/>
</dbReference>
<dbReference type="InterPro" id="IPR008936">
    <property type="entry name" value="Rho_GTPase_activation_prot"/>
</dbReference>
<dbReference type="Proteomes" id="UP000712600">
    <property type="component" value="Unassembled WGS sequence"/>
</dbReference>
<dbReference type="PANTHER" id="PTHR46265">
    <property type="entry name" value="RHO GTPASE-ACTIVATING PROTEIN 7"/>
    <property type="match status" value="1"/>
</dbReference>
<dbReference type="SMART" id="SM00043">
    <property type="entry name" value="CY"/>
    <property type="match status" value="1"/>
</dbReference>
<evidence type="ECO:0000256" key="4">
    <source>
        <dbReference type="ARBA" id="ARBA00023054"/>
    </source>
</evidence>
<dbReference type="InterPro" id="IPR052799">
    <property type="entry name" value="Rho_GAP_Regulators"/>
</dbReference>
<feature type="domain" description="PH" evidence="5">
    <location>
        <begin position="132"/>
        <end position="239"/>
    </location>
</feature>
<gene>
    <name evidence="6" type="ORF">F2Q69_00044994</name>
</gene>
<dbReference type="GO" id="GO:0005737">
    <property type="term" value="C:cytoplasm"/>
    <property type="evidence" value="ECO:0007669"/>
    <property type="project" value="UniProtKB-ARBA"/>
</dbReference>
<dbReference type="GO" id="GO:0005096">
    <property type="term" value="F:GTPase activator activity"/>
    <property type="evidence" value="ECO:0007669"/>
    <property type="project" value="UniProtKB-KW"/>
</dbReference>
<accession>A0A8S9NNG1</accession>
<dbReference type="AlphaFoldDB" id="A0A8S9NNG1"/>
<dbReference type="Gene3D" id="3.10.450.10">
    <property type="match status" value="1"/>
</dbReference>
<keyword evidence="2" id="KW-0646">Protease inhibitor</keyword>
<evidence type="ECO:0000313" key="7">
    <source>
        <dbReference type="Proteomes" id="UP000712600"/>
    </source>
</evidence>
<dbReference type="SUPFAM" id="SSF48350">
    <property type="entry name" value="GTPase activation domain, GAP"/>
    <property type="match status" value="1"/>
</dbReference>
<dbReference type="SMART" id="SM00233">
    <property type="entry name" value="PH"/>
    <property type="match status" value="2"/>
</dbReference>
<dbReference type="GO" id="GO:0007165">
    <property type="term" value="P:signal transduction"/>
    <property type="evidence" value="ECO:0007669"/>
    <property type="project" value="InterPro"/>
</dbReference>
<dbReference type="PANTHER" id="PTHR46265:SF8">
    <property type="entry name" value="RHO GTPASE-ACTIVATING PROTEIN 6"/>
    <property type="match status" value="1"/>
</dbReference>
<organism evidence="6 7">
    <name type="scientific">Brassica cretica</name>
    <name type="common">Mustard</name>
    <dbReference type="NCBI Taxonomy" id="69181"/>
    <lineage>
        <taxon>Eukaryota</taxon>
        <taxon>Viridiplantae</taxon>
        <taxon>Streptophyta</taxon>
        <taxon>Embryophyta</taxon>
        <taxon>Tracheophyta</taxon>
        <taxon>Spermatophyta</taxon>
        <taxon>Magnoliopsida</taxon>
        <taxon>eudicotyledons</taxon>
        <taxon>Gunneridae</taxon>
        <taxon>Pentapetalae</taxon>
        <taxon>rosids</taxon>
        <taxon>malvids</taxon>
        <taxon>Brassicales</taxon>
        <taxon>Brassicaceae</taxon>
        <taxon>Brassiceae</taxon>
        <taxon>Brassica</taxon>
    </lineage>
</organism>
<keyword evidence="4" id="KW-0175">Coiled coil</keyword>
<dbReference type="PROSITE" id="PS50003">
    <property type="entry name" value="PH_DOMAIN"/>
    <property type="match status" value="2"/>
</dbReference>
<dbReference type="InterPro" id="IPR011993">
    <property type="entry name" value="PH-like_dom_sf"/>
</dbReference>
<evidence type="ECO:0000256" key="2">
    <source>
        <dbReference type="ARBA" id="ARBA00022690"/>
    </source>
</evidence>
<evidence type="ECO:0000256" key="1">
    <source>
        <dbReference type="ARBA" id="ARBA00022468"/>
    </source>
</evidence>
<dbReference type="GO" id="GO:0004869">
    <property type="term" value="F:cysteine-type endopeptidase inhibitor activity"/>
    <property type="evidence" value="ECO:0007669"/>
    <property type="project" value="UniProtKB-KW"/>
</dbReference>
<dbReference type="SUPFAM" id="SSF50729">
    <property type="entry name" value="PH domain-like"/>
    <property type="match status" value="2"/>
</dbReference>
<dbReference type="Gene3D" id="1.10.555.10">
    <property type="entry name" value="Rho GTPase activation protein"/>
    <property type="match status" value="1"/>
</dbReference>
<keyword evidence="1" id="KW-0343">GTPase activation</keyword>
<dbReference type="GO" id="GO:0005886">
    <property type="term" value="C:plasma membrane"/>
    <property type="evidence" value="ECO:0007669"/>
    <property type="project" value="UniProtKB-ARBA"/>
</dbReference>
<dbReference type="FunFam" id="2.30.29.30:FF:000302">
    <property type="entry name" value="Rho GTPase-activating protein 7"/>
    <property type="match status" value="1"/>
</dbReference>